<dbReference type="PROSITE" id="PS50109">
    <property type="entry name" value="HIS_KIN"/>
    <property type="match status" value="1"/>
</dbReference>
<evidence type="ECO:0000256" key="3">
    <source>
        <dbReference type="ARBA" id="ARBA00022679"/>
    </source>
</evidence>
<name>A0A6N7ISL0_9FIRM</name>
<accession>A0A6N7ISL0</accession>
<dbReference type="InterPro" id="IPR008595">
    <property type="entry name" value="DegS"/>
</dbReference>
<dbReference type="EMBL" id="WHYR01000024">
    <property type="protein sequence ID" value="MQL52543.1"/>
    <property type="molecule type" value="Genomic_DNA"/>
</dbReference>
<dbReference type="GO" id="GO:0046983">
    <property type="term" value="F:protein dimerization activity"/>
    <property type="evidence" value="ECO:0007669"/>
    <property type="project" value="InterPro"/>
</dbReference>
<gene>
    <name evidence="8" type="ORF">GFC01_09765</name>
</gene>
<proteinExistence type="predicted"/>
<evidence type="ECO:0000256" key="2">
    <source>
        <dbReference type="ARBA" id="ARBA00012438"/>
    </source>
</evidence>
<keyword evidence="4 8" id="KW-0418">Kinase</keyword>
<evidence type="ECO:0000256" key="1">
    <source>
        <dbReference type="ARBA" id="ARBA00000085"/>
    </source>
</evidence>
<evidence type="ECO:0000256" key="6">
    <source>
        <dbReference type="SAM" id="Coils"/>
    </source>
</evidence>
<protein>
    <recommendedName>
        <fullName evidence="2">histidine kinase</fullName>
        <ecNumber evidence="2">2.7.13.3</ecNumber>
    </recommendedName>
</protein>
<dbReference type="InterPro" id="IPR011712">
    <property type="entry name" value="Sig_transdc_His_kin_sub3_dim/P"/>
</dbReference>
<dbReference type="SUPFAM" id="SSF55874">
    <property type="entry name" value="ATPase domain of HSP90 chaperone/DNA topoisomerase II/histidine kinase"/>
    <property type="match status" value="1"/>
</dbReference>
<dbReference type="PIRSF" id="PIRSF003169">
    <property type="entry name" value="STHK_DegS"/>
    <property type="match status" value="1"/>
</dbReference>
<keyword evidence="5" id="KW-0902">Two-component regulatory system</keyword>
<evidence type="ECO:0000256" key="5">
    <source>
        <dbReference type="ARBA" id="ARBA00023012"/>
    </source>
</evidence>
<comment type="catalytic activity">
    <reaction evidence="1">
        <text>ATP + protein L-histidine = ADP + protein N-phospho-L-histidine.</text>
        <dbReference type="EC" id="2.7.13.3"/>
    </reaction>
</comment>
<dbReference type="Pfam" id="PF07730">
    <property type="entry name" value="HisKA_3"/>
    <property type="match status" value="1"/>
</dbReference>
<dbReference type="Gene3D" id="3.30.565.10">
    <property type="entry name" value="Histidine kinase-like ATPase, C-terminal domain"/>
    <property type="match status" value="1"/>
</dbReference>
<dbReference type="Gene3D" id="1.20.5.1930">
    <property type="match status" value="1"/>
</dbReference>
<dbReference type="GO" id="GO:0000155">
    <property type="term" value="F:phosphorelay sensor kinase activity"/>
    <property type="evidence" value="ECO:0007669"/>
    <property type="project" value="InterPro"/>
</dbReference>
<reference evidence="8 9" key="1">
    <citation type="submission" date="2019-10" db="EMBL/GenBank/DDBJ databases">
        <title>Comparative genomics of sulfur disproportionating microorganisms.</title>
        <authorList>
            <person name="Ward L.M."/>
            <person name="Bertran E."/>
            <person name="Johnston D."/>
        </authorList>
    </citation>
    <scope>NUCLEOTIDE SEQUENCE [LARGE SCALE GENOMIC DNA]</scope>
    <source>
        <strain evidence="8 9">DSM 14055</strain>
    </source>
</reference>
<dbReference type="CDD" id="cd16917">
    <property type="entry name" value="HATPase_UhpB-NarQ-NarX-like"/>
    <property type="match status" value="1"/>
</dbReference>
<feature type="domain" description="Histidine kinase" evidence="7">
    <location>
        <begin position="196"/>
        <end position="395"/>
    </location>
</feature>
<evidence type="ECO:0000256" key="4">
    <source>
        <dbReference type="ARBA" id="ARBA00022777"/>
    </source>
</evidence>
<dbReference type="AlphaFoldDB" id="A0A6N7ISL0"/>
<dbReference type="Pfam" id="PF02518">
    <property type="entry name" value="HATPase_c"/>
    <property type="match status" value="1"/>
</dbReference>
<dbReference type="PANTHER" id="PTHR24421:SF55">
    <property type="entry name" value="SENSOR HISTIDINE KINASE YDFH"/>
    <property type="match status" value="1"/>
</dbReference>
<evidence type="ECO:0000313" key="9">
    <source>
        <dbReference type="Proteomes" id="UP000441717"/>
    </source>
</evidence>
<dbReference type="InterPro" id="IPR050482">
    <property type="entry name" value="Sensor_HK_TwoCompSys"/>
</dbReference>
<dbReference type="OrthoDB" id="9781904at2"/>
<evidence type="ECO:0000313" key="8">
    <source>
        <dbReference type="EMBL" id="MQL52543.1"/>
    </source>
</evidence>
<dbReference type="InterPro" id="IPR016381">
    <property type="entry name" value="Sig_transdc_His_kinase_DegS"/>
</dbReference>
<feature type="coiled-coil region" evidence="6">
    <location>
        <begin position="46"/>
        <end position="73"/>
    </location>
</feature>
<organism evidence="8 9">
    <name type="scientific">Desulfofundulus thermobenzoicus</name>
    <dbReference type="NCBI Taxonomy" id="29376"/>
    <lineage>
        <taxon>Bacteria</taxon>
        <taxon>Bacillati</taxon>
        <taxon>Bacillota</taxon>
        <taxon>Clostridia</taxon>
        <taxon>Eubacteriales</taxon>
        <taxon>Peptococcaceae</taxon>
        <taxon>Desulfofundulus</taxon>
    </lineage>
</organism>
<keyword evidence="6" id="KW-0175">Coiled coil</keyword>
<dbReference type="RefSeq" id="WP_152946770.1">
    <property type="nucleotide sequence ID" value="NZ_WHYR01000024.1"/>
</dbReference>
<keyword evidence="9" id="KW-1185">Reference proteome</keyword>
<dbReference type="SMART" id="SM00387">
    <property type="entry name" value="HATPase_c"/>
    <property type="match status" value="1"/>
</dbReference>
<dbReference type="Pfam" id="PF05384">
    <property type="entry name" value="DegS"/>
    <property type="match status" value="1"/>
</dbReference>
<dbReference type="GO" id="GO:0016020">
    <property type="term" value="C:membrane"/>
    <property type="evidence" value="ECO:0007669"/>
    <property type="project" value="InterPro"/>
</dbReference>
<dbReference type="EC" id="2.7.13.3" evidence="2"/>
<dbReference type="PANTHER" id="PTHR24421">
    <property type="entry name" value="NITRATE/NITRITE SENSOR PROTEIN NARX-RELATED"/>
    <property type="match status" value="1"/>
</dbReference>
<dbReference type="Proteomes" id="UP000441717">
    <property type="component" value="Unassembled WGS sequence"/>
</dbReference>
<comment type="caution">
    <text evidence="8">The sequence shown here is derived from an EMBL/GenBank/DDBJ whole genome shotgun (WGS) entry which is preliminary data.</text>
</comment>
<keyword evidence="3" id="KW-0808">Transferase</keyword>
<evidence type="ECO:0000259" key="7">
    <source>
        <dbReference type="PROSITE" id="PS50109"/>
    </source>
</evidence>
<dbReference type="InterPro" id="IPR003594">
    <property type="entry name" value="HATPase_dom"/>
</dbReference>
<dbReference type="InterPro" id="IPR036890">
    <property type="entry name" value="HATPase_C_sf"/>
</dbReference>
<dbReference type="InterPro" id="IPR005467">
    <property type="entry name" value="His_kinase_dom"/>
</dbReference>
<sequence length="398" mass="45465">MGASDKTGRRKVRHGTFRYDPAELDRVLKQTLSAIEQGKRQIFDIAENTRTELRRVQEELNQVREEVAEIIILVDTQKEIELKARIHLAEVSRNFKIYTEEDIKQAYEEAQKAQLKLLELRGREKLLRFRRDHLEVSLRRLTAIQEKAENMLTHLGTVLNYLAGNLQDLGAQIGELQQLHQLGLSILRAQEEERRRVAREIHDGPAQVLANIVMQAEFVQALIEMDPARAKEEIKSLRDMVRQSLQDVRQIIFDLRPMVLDDLGLVPAIKKYVEDFKCRSGIPVELLVMGSSQRLPAALEVTLFRVLQESLHNIRKHAGECRVTVKLEILPQKVNLMIRDTGKGFDPKDHRDQDEHQGYGLVGMRERTQLLKGELSISSAPGQGTVILVSVPLNGPKS</sequence>